<dbReference type="Proteomes" id="UP000004956">
    <property type="component" value="Unassembled WGS sequence"/>
</dbReference>
<dbReference type="Pfam" id="PF01226">
    <property type="entry name" value="Form_Nir_trans"/>
    <property type="match status" value="1"/>
</dbReference>
<evidence type="ECO:0000256" key="6">
    <source>
        <dbReference type="SAM" id="Phobius"/>
    </source>
</evidence>
<evidence type="ECO:0000256" key="4">
    <source>
        <dbReference type="ARBA" id="ARBA00023136"/>
    </source>
</evidence>
<evidence type="ECO:0000313" key="8">
    <source>
        <dbReference type="Proteomes" id="UP000004956"/>
    </source>
</evidence>
<dbReference type="STRING" id="762967.HMPREF9440_01178"/>
<name>H3KEL4_9BURK</name>
<evidence type="ECO:0000256" key="2">
    <source>
        <dbReference type="ARBA" id="ARBA00022692"/>
    </source>
</evidence>
<accession>H3KEL4</accession>
<evidence type="ECO:0000256" key="3">
    <source>
        <dbReference type="ARBA" id="ARBA00022989"/>
    </source>
</evidence>
<feature type="non-terminal residue" evidence="7">
    <location>
        <position position="116"/>
    </location>
</feature>
<feature type="transmembrane region" description="Helical" evidence="6">
    <location>
        <begin position="71"/>
        <end position="92"/>
    </location>
</feature>
<dbReference type="GO" id="GO:0015499">
    <property type="term" value="F:formate transmembrane transporter activity"/>
    <property type="evidence" value="ECO:0007669"/>
    <property type="project" value="TreeGrafter"/>
</dbReference>
<protein>
    <submittedName>
        <fullName evidence="7">Formate transporter FocA domain protein</fullName>
    </submittedName>
</protein>
<dbReference type="Gene3D" id="1.20.1080.10">
    <property type="entry name" value="Glycerol uptake facilitator protein"/>
    <property type="match status" value="1"/>
</dbReference>
<dbReference type="AlphaFoldDB" id="H3KEL4"/>
<comment type="subcellular location">
    <subcellularLocation>
        <location evidence="1">Membrane</location>
        <topology evidence="1">Multi-pass membrane protein</topology>
    </subcellularLocation>
</comment>
<evidence type="ECO:0000313" key="7">
    <source>
        <dbReference type="EMBL" id="EHY31449.1"/>
    </source>
</evidence>
<dbReference type="GO" id="GO:0005886">
    <property type="term" value="C:plasma membrane"/>
    <property type="evidence" value="ECO:0007669"/>
    <property type="project" value="TreeGrafter"/>
</dbReference>
<dbReference type="HOGENOM" id="CLU_2229037_0_0_4"/>
<gene>
    <name evidence="7" type="ORF">HMPREF9440_01178</name>
</gene>
<evidence type="ECO:0000256" key="1">
    <source>
        <dbReference type="ARBA" id="ARBA00004141"/>
    </source>
</evidence>
<comment type="caution">
    <text evidence="7">The sequence shown here is derived from an EMBL/GenBank/DDBJ whole genome shotgun (WGS) entry which is preliminary data.</text>
</comment>
<feature type="transmembrane region" description="Helical" evidence="6">
    <location>
        <begin position="38"/>
        <end position="59"/>
    </location>
</feature>
<dbReference type="InterPro" id="IPR000292">
    <property type="entry name" value="For/NO2_transpt"/>
</dbReference>
<evidence type="ECO:0000256" key="5">
    <source>
        <dbReference type="ARBA" id="ARBA00049660"/>
    </source>
</evidence>
<dbReference type="InterPro" id="IPR023271">
    <property type="entry name" value="Aquaporin-like"/>
</dbReference>
<organism evidence="7 8">
    <name type="scientific">Sutterella parvirubra YIT 11816</name>
    <dbReference type="NCBI Taxonomy" id="762967"/>
    <lineage>
        <taxon>Bacteria</taxon>
        <taxon>Pseudomonadati</taxon>
        <taxon>Pseudomonadota</taxon>
        <taxon>Betaproteobacteria</taxon>
        <taxon>Burkholderiales</taxon>
        <taxon>Sutterellaceae</taxon>
        <taxon>Sutterella</taxon>
    </lineage>
</organism>
<sequence>MADDNRTVSVDALTPAEITDKVLSVARVKANLPFARQLPLTFLAGVYIGLGAIFCALFQGDATLSYSVQKFMAGAVFSLGLSLVMTAGAELYTGNTMMAAGAADGRISWGETVMNW</sequence>
<proteinExistence type="inferred from homology"/>
<reference evidence="7 8" key="1">
    <citation type="submission" date="2011-11" db="EMBL/GenBank/DDBJ databases">
        <authorList>
            <person name="Weinstock G."/>
            <person name="Sodergren E."/>
            <person name="Clifton S."/>
            <person name="Fulton L."/>
            <person name="Fulton B."/>
            <person name="Courtney L."/>
            <person name="Fronick C."/>
            <person name="Harrison M."/>
            <person name="Strong C."/>
            <person name="Farmer C."/>
            <person name="Delahaunty K."/>
            <person name="Markovic C."/>
            <person name="Hall O."/>
            <person name="Minx P."/>
            <person name="Tomlinson C."/>
            <person name="Mitreva M."/>
            <person name="Hou S."/>
            <person name="Chen J."/>
            <person name="Wollam A."/>
            <person name="Pepin K.H."/>
            <person name="Johnson M."/>
            <person name="Bhonagiri V."/>
            <person name="Zhang X."/>
            <person name="Suruliraj S."/>
            <person name="Warren W."/>
            <person name="Chinwalla A."/>
            <person name="Mardis E.R."/>
            <person name="Wilson R.K."/>
        </authorList>
    </citation>
    <scope>NUCLEOTIDE SEQUENCE [LARGE SCALE GENOMIC DNA]</scope>
    <source>
        <strain evidence="7 8">YIT 11816</strain>
    </source>
</reference>
<keyword evidence="3 6" id="KW-1133">Transmembrane helix</keyword>
<keyword evidence="8" id="KW-1185">Reference proteome</keyword>
<dbReference type="PANTHER" id="PTHR30520:SF6">
    <property type="entry name" value="FORMATE_NITRATE FAMILY TRANSPORTER (EUROFUNG)"/>
    <property type="match status" value="1"/>
</dbReference>
<dbReference type="PANTHER" id="PTHR30520">
    <property type="entry name" value="FORMATE TRANSPORTER-RELATED"/>
    <property type="match status" value="1"/>
</dbReference>
<keyword evidence="2 6" id="KW-0812">Transmembrane</keyword>
<dbReference type="EMBL" id="AFBQ01000159">
    <property type="protein sequence ID" value="EHY31449.1"/>
    <property type="molecule type" value="Genomic_DNA"/>
</dbReference>
<comment type="similarity">
    <text evidence="5">Belongs to the FNT transporter (TC 1.A.16) family.</text>
</comment>
<keyword evidence="4 6" id="KW-0472">Membrane</keyword>